<comment type="caution">
    <text evidence="2">The sequence shown here is derived from an EMBL/GenBank/DDBJ whole genome shotgun (WGS) entry which is preliminary data.</text>
</comment>
<evidence type="ECO:0000313" key="2">
    <source>
        <dbReference type="EMBL" id="MFF5922846.1"/>
    </source>
</evidence>
<name>A0ABW6XZC0_9ACTN</name>
<dbReference type="Proteomes" id="UP001602370">
    <property type="component" value="Unassembled WGS sequence"/>
</dbReference>
<proteinExistence type="predicted"/>
<feature type="region of interest" description="Disordered" evidence="1">
    <location>
        <begin position="35"/>
        <end position="71"/>
    </location>
</feature>
<organism evidence="2 3">
    <name type="scientific">Streptomyces flavochromogenes</name>
    <dbReference type="NCBI Taxonomy" id="68199"/>
    <lineage>
        <taxon>Bacteria</taxon>
        <taxon>Bacillati</taxon>
        <taxon>Actinomycetota</taxon>
        <taxon>Actinomycetes</taxon>
        <taxon>Kitasatosporales</taxon>
        <taxon>Streptomycetaceae</taxon>
        <taxon>Streptomyces</taxon>
    </lineage>
</organism>
<dbReference type="RefSeq" id="WP_159041701.1">
    <property type="nucleotide sequence ID" value="NZ_JBIBDZ010000011.1"/>
</dbReference>
<dbReference type="EMBL" id="JBIBDZ010000011">
    <property type="protein sequence ID" value="MFF5922846.1"/>
    <property type="molecule type" value="Genomic_DNA"/>
</dbReference>
<sequence>MYLTERVRARTAVELERERNKASVDLVTQVKDGMDFFESEPGGRTRVIRRTSSPAPLEPSRQSPTAGEITS</sequence>
<keyword evidence="3" id="KW-1185">Reference proteome</keyword>
<gene>
    <name evidence="2" type="ORF">ACFY8C_31705</name>
</gene>
<reference evidence="2 3" key="1">
    <citation type="submission" date="2024-10" db="EMBL/GenBank/DDBJ databases">
        <title>The Natural Products Discovery Center: Release of the First 8490 Sequenced Strains for Exploring Actinobacteria Biosynthetic Diversity.</title>
        <authorList>
            <person name="Kalkreuter E."/>
            <person name="Kautsar S.A."/>
            <person name="Yang D."/>
            <person name="Bader C.D."/>
            <person name="Teijaro C.N."/>
            <person name="Fluegel L."/>
            <person name="Davis C.M."/>
            <person name="Simpson J.R."/>
            <person name="Lauterbach L."/>
            <person name="Steele A.D."/>
            <person name="Gui C."/>
            <person name="Meng S."/>
            <person name="Li G."/>
            <person name="Viehrig K."/>
            <person name="Ye F."/>
            <person name="Su P."/>
            <person name="Kiefer A.F."/>
            <person name="Nichols A."/>
            <person name="Cepeda A.J."/>
            <person name="Yan W."/>
            <person name="Fan B."/>
            <person name="Jiang Y."/>
            <person name="Adhikari A."/>
            <person name="Zheng C.-J."/>
            <person name="Schuster L."/>
            <person name="Cowan T.M."/>
            <person name="Smanski M.J."/>
            <person name="Chevrette M.G."/>
            <person name="De Carvalho L.P.S."/>
            <person name="Shen B."/>
        </authorList>
    </citation>
    <scope>NUCLEOTIDE SEQUENCE [LARGE SCALE GENOMIC DNA]</scope>
    <source>
        <strain evidence="2 3">NPDC012605</strain>
    </source>
</reference>
<evidence type="ECO:0000256" key="1">
    <source>
        <dbReference type="SAM" id="MobiDB-lite"/>
    </source>
</evidence>
<protein>
    <submittedName>
        <fullName evidence="2">Uncharacterized protein</fullName>
    </submittedName>
</protein>
<evidence type="ECO:0000313" key="3">
    <source>
        <dbReference type="Proteomes" id="UP001602370"/>
    </source>
</evidence>
<feature type="compositionally biased region" description="Polar residues" evidence="1">
    <location>
        <begin position="50"/>
        <end position="71"/>
    </location>
</feature>
<accession>A0ABW6XZC0</accession>